<comment type="caution">
    <text evidence="2">The sequence shown here is derived from an EMBL/GenBank/DDBJ whole genome shotgun (WGS) entry which is preliminary data.</text>
</comment>
<evidence type="ECO:0000313" key="2">
    <source>
        <dbReference type="EMBL" id="KAH1107971.1"/>
    </source>
</evidence>
<dbReference type="Proteomes" id="UP000828251">
    <property type="component" value="Unassembled WGS sequence"/>
</dbReference>
<evidence type="ECO:0000313" key="3">
    <source>
        <dbReference type="Proteomes" id="UP000828251"/>
    </source>
</evidence>
<organism evidence="2 3">
    <name type="scientific">Gossypium stocksii</name>
    <dbReference type="NCBI Taxonomy" id="47602"/>
    <lineage>
        <taxon>Eukaryota</taxon>
        <taxon>Viridiplantae</taxon>
        <taxon>Streptophyta</taxon>
        <taxon>Embryophyta</taxon>
        <taxon>Tracheophyta</taxon>
        <taxon>Spermatophyta</taxon>
        <taxon>Magnoliopsida</taxon>
        <taxon>eudicotyledons</taxon>
        <taxon>Gunneridae</taxon>
        <taxon>Pentapetalae</taxon>
        <taxon>rosids</taxon>
        <taxon>malvids</taxon>
        <taxon>Malvales</taxon>
        <taxon>Malvaceae</taxon>
        <taxon>Malvoideae</taxon>
        <taxon>Gossypium</taxon>
    </lineage>
</organism>
<gene>
    <name evidence="2" type="ORF">J1N35_011739</name>
</gene>
<protein>
    <submittedName>
        <fullName evidence="2">Uncharacterized protein</fullName>
    </submittedName>
</protein>
<dbReference type="EMBL" id="JAIQCV010000004">
    <property type="protein sequence ID" value="KAH1107971.1"/>
    <property type="molecule type" value="Genomic_DNA"/>
</dbReference>
<feature type="region of interest" description="Disordered" evidence="1">
    <location>
        <begin position="97"/>
        <end position="120"/>
    </location>
</feature>
<proteinExistence type="predicted"/>
<sequence length="133" mass="15211">MRVLSIKYRFCALIHLVKYDAFDIKAAWGLEAMVQTYIDSGSLFLKLYVEFSRPYEGIRSSTSLPIREVRTVENADSPTTLLESSYYDILKSSMGRNSSVSTYDFNRGRPKTKKSGFSGRTEYMTPARHLISQ</sequence>
<name>A0A9D4ADV7_9ROSI</name>
<dbReference type="AlphaFoldDB" id="A0A9D4ADV7"/>
<evidence type="ECO:0000256" key="1">
    <source>
        <dbReference type="SAM" id="MobiDB-lite"/>
    </source>
</evidence>
<keyword evidence="3" id="KW-1185">Reference proteome</keyword>
<accession>A0A9D4ADV7</accession>
<reference evidence="2 3" key="1">
    <citation type="journal article" date="2021" name="Plant Biotechnol. J.">
        <title>Multi-omics assisted identification of the key and species-specific regulatory components of drought-tolerant mechanisms in Gossypium stocksii.</title>
        <authorList>
            <person name="Yu D."/>
            <person name="Ke L."/>
            <person name="Zhang D."/>
            <person name="Wu Y."/>
            <person name="Sun Y."/>
            <person name="Mei J."/>
            <person name="Sun J."/>
            <person name="Sun Y."/>
        </authorList>
    </citation>
    <scope>NUCLEOTIDE SEQUENCE [LARGE SCALE GENOMIC DNA]</scope>
    <source>
        <strain evidence="3">cv. E1</strain>
        <tissue evidence="2">Leaf</tissue>
    </source>
</reference>